<evidence type="ECO:0000259" key="2">
    <source>
        <dbReference type="Pfam" id="PF05699"/>
    </source>
</evidence>
<feature type="region of interest" description="Disordered" evidence="1">
    <location>
        <begin position="254"/>
        <end position="285"/>
    </location>
</feature>
<evidence type="ECO:0000313" key="4">
    <source>
        <dbReference type="Proteomes" id="UP001280121"/>
    </source>
</evidence>
<dbReference type="Proteomes" id="UP001280121">
    <property type="component" value="Unassembled WGS sequence"/>
</dbReference>
<feature type="compositionally biased region" description="Basic and acidic residues" evidence="1">
    <location>
        <begin position="275"/>
        <end position="285"/>
    </location>
</feature>
<dbReference type="AlphaFoldDB" id="A0AAD9TGN4"/>
<sequence>MGVLWLVDGERKPAMGYIYEAMNRAKEDIARSFGGNESKYEDIFKLIDARWSIQLHRPLYGVGWFLNLEFFYNTRNVDDEVANGLYTCRESLVPNVETQCAIDLELSKYKKAEGLFGNPMGVRMRGKKSPTEWWDSYGTSTPALQKFAIKILSLTCSSSGCERMAGTSKDSQKGSKDISQSSSGKKINIGSYSINFFPGVPFQPLAQLKDKITEAQQAILKNIWFFRNDNKAAGVGEPSYRFRAREASSSWVPQVRPMNQLLDKEESEEEIEGQDEGKRFQQEEL</sequence>
<dbReference type="Pfam" id="PF05699">
    <property type="entry name" value="Dimer_Tnp_hAT"/>
    <property type="match status" value="1"/>
</dbReference>
<reference evidence="3" key="1">
    <citation type="journal article" date="2023" name="Plant J.">
        <title>Genome sequences and population genomics provide insights into the demographic history, inbreeding, and mutation load of two 'living fossil' tree species of Dipteronia.</title>
        <authorList>
            <person name="Feng Y."/>
            <person name="Comes H.P."/>
            <person name="Chen J."/>
            <person name="Zhu S."/>
            <person name="Lu R."/>
            <person name="Zhang X."/>
            <person name="Li P."/>
            <person name="Qiu J."/>
            <person name="Olsen K.M."/>
            <person name="Qiu Y."/>
        </authorList>
    </citation>
    <scope>NUCLEOTIDE SEQUENCE</scope>
    <source>
        <strain evidence="3">KIB01</strain>
    </source>
</reference>
<dbReference type="SUPFAM" id="SSF53098">
    <property type="entry name" value="Ribonuclease H-like"/>
    <property type="match status" value="1"/>
</dbReference>
<organism evidence="3 4">
    <name type="scientific">Dipteronia dyeriana</name>
    <dbReference type="NCBI Taxonomy" id="168575"/>
    <lineage>
        <taxon>Eukaryota</taxon>
        <taxon>Viridiplantae</taxon>
        <taxon>Streptophyta</taxon>
        <taxon>Embryophyta</taxon>
        <taxon>Tracheophyta</taxon>
        <taxon>Spermatophyta</taxon>
        <taxon>Magnoliopsida</taxon>
        <taxon>eudicotyledons</taxon>
        <taxon>Gunneridae</taxon>
        <taxon>Pentapetalae</taxon>
        <taxon>rosids</taxon>
        <taxon>malvids</taxon>
        <taxon>Sapindales</taxon>
        <taxon>Sapindaceae</taxon>
        <taxon>Hippocastanoideae</taxon>
        <taxon>Acereae</taxon>
        <taxon>Dipteronia</taxon>
    </lineage>
</organism>
<dbReference type="EMBL" id="JANJYI010000009">
    <property type="protein sequence ID" value="KAK2635406.1"/>
    <property type="molecule type" value="Genomic_DNA"/>
</dbReference>
<evidence type="ECO:0000256" key="1">
    <source>
        <dbReference type="SAM" id="MobiDB-lite"/>
    </source>
</evidence>
<feature type="compositionally biased region" description="Acidic residues" evidence="1">
    <location>
        <begin position="265"/>
        <end position="274"/>
    </location>
</feature>
<feature type="domain" description="HAT C-terminal dimerisation" evidence="2">
    <location>
        <begin position="127"/>
        <end position="168"/>
    </location>
</feature>
<protein>
    <recommendedName>
        <fullName evidence="2">HAT C-terminal dimerisation domain-containing protein</fullName>
    </recommendedName>
</protein>
<dbReference type="InterPro" id="IPR008906">
    <property type="entry name" value="HATC_C_dom"/>
</dbReference>
<evidence type="ECO:0000313" key="3">
    <source>
        <dbReference type="EMBL" id="KAK2635406.1"/>
    </source>
</evidence>
<comment type="caution">
    <text evidence="3">The sequence shown here is derived from an EMBL/GenBank/DDBJ whole genome shotgun (WGS) entry which is preliminary data.</text>
</comment>
<dbReference type="GO" id="GO:0046983">
    <property type="term" value="F:protein dimerization activity"/>
    <property type="evidence" value="ECO:0007669"/>
    <property type="project" value="InterPro"/>
</dbReference>
<gene>
    <name evidence="3" type="ORF">Ddye_030198</name>
</gene>
<name>A0AAD9TGN4_9ROSI</name>
<proteinExistence type="predicted"/>
<dbReference type="InterPro" id="IPR012337">
    <property type="entry name" value="RNaseH-like_sf"/>
</dbReference>
<accession>A0AAD9TGN4</accession>
<keyword evidence="4" id="KW-1185">Reference proteome</keyword>